<evidence type="ECO:0008006" key="3">
    <source>
        <dbReference type="Google" id="ProtNLM"/>
    </source>
</evidence>
<gene>
    <name evidence="1" type="ORF">BPULL_0021</name>
</gene>
<dbReference type="Pfam" id="PF07081">
    <property type="entry name" value="DUF1349"/>
    <property type="match status" value="1"/>
</dbReference>
<evidence type="ECO:0000313" key="1">
    <source>
        <dbReference type="EMBL" id="KFI84563.1"/>
    </source>
</evidence>
<dbReference type="PANTHER" id="PTHR35332">
    <property type="entry name" value="REGULATION OF ENOLASE PROTEIN 1"/>
    <property type="match status" value="1"/>
</dbReference>
<name>A0A7V8KRF5_9BIFI</name>
<comment type="caution">
    <text evidence="1">The sequence shown here is derived from an EMBL/GenBank/DDBJ whole genome shotgun (WGS) entry which is preliminary data.</text>
</comment>
<sequence>MEFQWINESTVTERDDVISIFAPEHTDFFCNSGAEAEEGDAVPDSLCNAPFYYTEVEGDFVLRVKVSHDFKQTYDSCSIMVFKDLTHWAKACFELTDFGTRAMVSVVTKGVSDDANGPNVDADAVWLQMCRKGDAFAFHYALDGEHFYMMRFFTLDAGKVAKVGLLAQAPTGKGGERRYEHLSIEHRTVANIRMGGVISVLGNRDTAACCEDGVPRGSFPCGTPSRCYSREVSVMLRGYHELFTMA</sequence>
<protein>
    <recommendedName>
        <fullName evidence="3">DUF1349 domain-containing protein</fullName>
    </recommendedName>
</protein>
<dbReference type="EMBL" id="JGZJ01000001">
    <property type="protein sequence ID" value="KFI84563.1"/>
    <property type="molecule type" value="Genomic_DNA"/>
</dbReference>
<organism evidence="1 2">
    <name type="scientific">Bifidobacterium pullorum</name>
    <dbReference type="NCBI Taxonomy" id="78448"/>
    <lineage>
        <taxon>Bacteria</taxon>
        <taxon>Bacillati</taxon>
        <taxon>Actinomycetota</taxon>
        <taxon>Actinomycetes</taxon>
        <taxon>Bifidobacteriales</taxon>
        <taxon>Bifidobacteriaceae</taxon>
        <taxon>Bifidobacterium</taxon>
    </lineage>
</organism>
<proteinExistence type="predicted"/>
<dbReference type="SUPFAM" id="SSF49899">
    <property type="entry name" value="Concanavalin A-like lectins/glucanases"/>
    <property type="match status" value="1"/>
</dbReference>
<dbReference type="PANTHER" id="PTHR35332:SF2">
    <property type="entry name" value="REGULATION OF ENOLASE PROTEIN 1"/>
    <property type="match status" value="1"/>
</dbReference>
<dbReference type="Gene3D" id="2.60.120.200">
    <property type="match status" value="1"/>
</dbReference>
<accession>A0A7V8KRF5</accession>
<dbReference type="AlphaFoldDB" id="A0A7V8KRF5"/>
<reference evidence="1 2" key="1">
    <citation type="submission" date="2014-03" db="EMBL/GenBank/DDBJ databases">
        <title>Genomics of Bifidobacteria.</title>
        <authorList>
            <person name="Ventura M."/>
            <person name="Milani C."/>
            <person name="Lugli G.A."/>
        </authorList>
    </citation>
    <scope>NUCLEOTIDE SEQUENCE [LARGE SCALE GENOMIC DNA]</scope>
    <source>
        <strain evidence="1 2">LMG 21816</strain>
    </source>
</reference>
<dbReference type="InterPro" id="IPR009784">
    <property type="entry name" value="DUF1349"/>
</dbReference>
<dbReference type="Proteomes" id="UP000029109">
    <property type="component" value="Unassembled WGS sequence"/>
</dbReference>
<evidence type="ECO:0000313" key="2">
    <source>
        <dbReference type="Proteomes" id="UP000029109"/>
    </source>
</evidence>
<dbReference type="InterPro" id="IPR013320">
    <property type="entry name" value="ConA-like_dom_sf"/>
</dbReference>